<sequence>MQQGHALDFGGGRQLQQGGEMCITSAVWFCSSPTANLVGIKTTEEDPFDVGLGVDFLRSGNWFRTLVLIPDGNGCLHISLGGLDIQSEGCPLLEHPAVIGIQIIGHRSNLDSQIIRRNRVEHLPALIHSQNPCIPVLLALVVGIKQVALLVSQLELQASDLGWGGELQRQDKMSILHPIRPCIPSTSHFVISKAFENEGVHGNCTGTKK</sequence>
<comment type="caution">
    <text evidence="1">The sequence shown here is derived from an EMBL/GenBank/DDBJ whole genome shotgun (WGS) entry which is preliminary data.</text>
</comment>
<protein>
    <submittedName>
        <fullName evidence="1">Uncharacterized protein</fullName>
    </submittedName>
</protein>
<reference evidence="1" key="1">
    <citation type="submission" date="2019-08" db="EMBL/GenBank/DDBJ databases">
        <authorList>
            <person name="Kucharzyk K."/>
            <person name="Murdoch R.W."/>
            <person name="Higgins S."/>
            <person name="Loffler F."/>
        </authorList>
    </citation>
    <scope>NUCLEOTIDE SEQUENCE</scope>
</reference>
<gene>
    <name evidence="1" type="ORF">SDC9_60907</name>
</gene>
<name>A0A644XK00_9ZZZZ</name>
<organism evidence="1">
    <name type="scientific">bioreactor metagenome</name>
    <dbReference type="NCBI Taxonomy" id="1076179"/>
    <lineage>
        <taxon>unclassified sequences</taxon>
        <taxon>metagenomes</taxon>
        <taxon>ecological metagenomes</taxon>
    </lineage>
</organism>
<dbReference type="EMBL" id="VSSQ01002297">
    <property type="protein sequence ID" value="MPM14543.1"/>
    <property type="molecule type" value="Genomic_DNA"/>
</dbReference>
<evidence type="ECO:0000313" key="1">
    <source>
        <dbReference type="EMBL" id="MPM14543.1"/>
    </source>
</evidence>
<proteinExistence type="predicted"/>
<dbReference type="AlphaFoldDB" id="A0A644XK00"/>
<accession>A0A644XK00</accession>